<keyword evidence="11" id="KW-0614">Plasmid</keyword>
<evidence type="ECO:0000256" key="5">
    <source>
        <dbReference type="ARBA" id="ARBA00022856"/>
    </source>
</evidence>
<dbReference type="RefSeq" id="WP_040114510.1">
    <property type="nucleotide sequence ID" value="NZ_CP006880.1"/>
</dbReference>
<dbReference type="KEGG" id="rga:RGR602_PC00017"/>
<evidence type="ECO:0000256" key="4">
    <source>
        <dbReference type="ARBA" id="ARBA00022692"/>
    </source>
</evidence>
<feature type="transmembrane region" description="Helical" evidence="9">
    <location>
        <begin position="146"/>
        <end position="170"/>
    </location>
</feature>
<dbReference type="HOGENOM" id="CLU_028518_5_0_5"/>
<reference evidence="11 12" key="1">
    <citation type="submission" date="2013-11" db="EMBL/GenBank/DDBJ databases">
        <title>Complete genome sequence of Rhizobium gallicum bv. gallicum R602.</title>
        <authorList>
            <person name="Bustos P."/>
            <person name="Santamaria R.I."/>
            <person name="Lozano L."/>
            <person name="Acosta J.L."/>
            <person name="Ormeno-Orrillo E."/>
            <person name="Rogel M.A."/>
            <person name="Romero D."/>
            <person name="Cevallos M.A."/>
            <person name="Martinez-Romero E."/>
            <person name="Gonzalez V."/>
        </authorList>
    </citation>
    <scope>NUCLEOTIDE SEQUENCE [LARGE SCALE GENOMIC DNA]</scope>
    <source>
        <strain evidence="11 12">R602</strain>
        <plasmid evidence="11 12">pRgalR602c</plasmid>
    </source>
</reference>
<feature type="transmembrane region" description="Helical" evidence="9">
    <location>
        <begin position="219"/>
        <end position="243"/>
    </location>
</feature>
<dbReference type="InterPro" id="IPR050366">
    <property type="entry name" value="BP-dependent_transpt_permease"/>
</dbReference>
<evidence type="ECO:0000256" key="9">
    <source>
        <dbReference type="RuleBase" id="RU363032"/>
    </source>
</evidence>
<dbReference type="SUPFAM" id="SSF161098">
    <property type="entry name" value="MetI-like"/>
    <property type="match status" value="1"/>
</dbReference>
<organism evidence="11 12">
    <name type="scientific">Rhizobium gallicum bv. gallicum R602sp</name>
    <dbReference type="NCBI Taxonomy" id="1041138"/>
    <lineage>
        <taxon>Bacteria</taxon>
        <taxon>Pseudomonadati</taxon>
        <taxon>Pseudomonadota</taxon>
        <taxon>Alphaproteobacteria</taxon>
        <taxon>Hyphomicrobiales</taxon>
        <taxon>Rhizobiaceae</taxon>
        <taxon>Rhizobium/Agrobacterium group</taxon>
        <taxon>Rhizobium</taxon>
    </lineage>
</organism>
<accession>A0A0B4X7U3</accession>
<dbReference type="PANTHER" id="PTHR43386">
    <property type="entry name" value="OLIGOPEPTIDE TRANSPORT SYSTEM PERMEASE PROTEIN APPC"/>
    <property type="match status" value="1"/>
</dbReference>
<evidence type="ECO:0000313" key="12">
    <source>
        <dbReference type="Proteomes" id="UP000031368"/>
    </source>
</evidence>
<dbReference type="EMBL" id="CP006880">
    <property type="protein sequence ID" value="AJD44064.1"/>
    <property type="molecule type" value="Genomic_DNA"/>
</dbReference>
<dbReference type="CDD" id="cd06261">
    <property type="entry name" value="TM_PBP2"/>
    <property type="match status" value="1"/>
</dbReference>
<keyword evidence="5" id="KW-0571">Peptide transport</keyword>
<evidence type="ECO:0000256" key="6">
    <source>
        <dbReference type="ARBA" id="ARBA00022927"/>
    </source>
</evidence>
<dbReference type="InterPro" id="IPR000515">
    <property type="entry name" value="MetI-like"/>
</dbReference>
<feature type="transmembrane region" description="Helical" evidence="9">
    <location>
        <begin position="101"/>
        <end position="126"/>
    </location>
</feature>
<dbReference type="InterPro" id="IPR035906">
    <property type="entry name" value="MetI-like_sf"/>
</dbReference>
<evidence type="ECO:0000256" key="3">
    <source>
        <dbReference type="ARBA" id="ARBA00022475"/>
    </source>
</evidence>
<sequence length="306" mass="33328">MTNTTADFLPSTRERRSRRVLWLMRALAGDPMAVAAMIWLLIAVLAILTDALSLLGDSRISLKARNLPPFDFGQSWTLWLGADALGRPLLVRLIQAASTTIGIALVTVLTSLIGGTLLGVIAGYFGGIGGNVIMRVCDIILGFPTLLVALFGLYLFGPSVSNLVIVLAVTRMPAYIRVARAETLEVRERLFVDAARVFGGGPVWILRNHILPSVAPTMLTLASVNLAMVMLFESGLSYLGLGIQPPAVSWGLMVAQGQGYLSSAWWLGFFPGLAVMLTTMSFNLLANWFRIVNDPTQQWRLVSRRR</sequence>
<keyword evidence="2 9" id="KW-0813">Transport</keyword>
<keyword evidence="8 9" id="KW-0472">Membrane</keyword>
<dbReference type="Gene3D" id="1.10.3720.10">
    <property type="entry name" value="MetI-like"/>
    <property type="match status" value="1"/>
</dbReference>
<feature type="transmembrane region" description="Helical" evidence="9">
    <location>
        <begin position="263"/>
        <end position="285"/>
    </location>
</feature>
<comment type="similarity">
    <text evidence="9">Belongs to the binding-protein-dependent transport system permease family.</text>
</comment>
<dbReference type="GO" id="GO:0015031">
    <property type="term" value="P:protein transport"/>
    <property type="evidence" value="ECO:0007669"/>
    <property type="project" value="UniProtKB-KW"/>
</dbReference>
<gene>
    <name evidence="11" type="ORF">RGR602_PC00017</name>
</gene>
<evidence type="ECO:0000256" key="7">
    <source>
        <dbReference type="ARBA" id="ARBA00022989"/>
    </source>
</evidence>
<keyword evidence="6" id="KW-0653">Protein transport</keyword>
<dbReference type="GO" id="GO:0015833">
    <property type="term" value="P:peptide transport"/>
    <property type="evidence" value="ECO:0007669"/>
    <property type="project" value="UniProtKB-KW"/>
</dbReference>
<geneLocation type="plasmid" evidence="11 12">
    <name>pRgalR602c</name>
</geneLocation>
<feature type="domain" description="ABC transmembrane type-1" evidence="10">
    <location>
        <begin position="97"/>
        <end position="286"/>
    </location>
</feature>
<protein>
    <submittedName>
        <fullName evidence="11">Oligopeptide/dipeptide ABC transporter permease protein</fullName>
    </submittedName>
</protein>
<evidence type="ECO:0000256" key="1">
    <source>
        <dbReference type="ARBA" id="ARBA00004651"/>
    </source>
</evidence>
<dbReference type="PANTHER" id="PTHR43386:SF1">
    <property type="entry name" value="D,D-DIPEPTIDE TRANSPORT SYSTEM PERMEASE PROTEIN DDPC-RELATED"/>
    <property type="match status" value="1"/>
</dbReference>
<keyword evidence="3" id="KW-1003">Cell membrane</keyword>
<dbReference type="Proteomes" id="UP000031368">
    <property type="component" value="Plasmid pRgalR602c"/>
</dbReference>
<comment type="subcellular location">
    <subcellularLocation>
        <location evidence="1 9">Cell membrane</location>
        <topology evidence="1 9">Multi-pass membrane protein</topology>
    </subcellularLocation>
</comment>
<proteinExistence type="inferred from homology"/>
<dbReference type="GO" id="GO:0005886">
    <property type="term" value="C:plasma membrane"/>
    <property type="evidence" value="ECO:0007669"/>
    <property type="project" value="UniProtKB-SubCell"/>
</dbReference>
<keyword evidence="4 9" id="KW-0812">Transmembrane</keyword>
<evidence type="ECO:0000256" key="8">
    <source>
        <dbReference type="ARBA" id="ARBA00023136"/>
    </source>
</evidence>
<keyword evidence="7 9" id="KW-1133">Transmembrane helix</keyword>
<dbReference type="PROSITE" id="PS50928">
    <property type="entry name" value="ABC_TM1"/>
    <property type="match status" value="1"/>
</dbReference>
<name>A0A0B4X7U3_9HYPH</name>
<keyword evidence="12" id="KW-1185">Reference proteome</keyword>
<dbReference type="Pfam" id="PF00528">
    <property type="entry name" value="BPD_transp_1"/>
    <property type="match status" value="1"/>
</dbReference>
<evidence type="ECO:0000313" key="11">
    <source>
        <dbReference type="EMBL" id="AJD44064.1"/>
    </source>
</evidence>
<evidence type="ECO:0000256" key="2">
    <source>
        <dbReference type="ARBA" id="ARBA00022448"/>
    </source>
</evidence>
<feature type="transmembrane region" description="Helical" evidence="9">
    <location>
        <begin position="32"/>
        <end position="55"/>
    </location>
</feature>
<dbReference type="GO" id="GO:0055085">
    <property type="term" value="P:transmembrane transport"/>
    <property type="evidence" value="ECO:0007669"/>
    <property type="project" value="InterPro"/>
</dbReference>
<evidence type="ECO:0000259" key="10">
    <source>
        <dbReference type="PROSITE" id="PS50928"/>
    </source>
</evidence>
<dbReference type="AlphaFoldDB" id="A0A0B4X7U3"/>